<dbReference type="OrthoDB" id="5666344at2759"/>
<feature type="compositionally biased region" description="Polar residues" evidence="1">
    <location>
        <begin position="1"/>
        <end position="10"/>
    </location>
</feature>
<organism evidence="2 3">
    <name type="scientific">Allomyces macrogynus (strain ATCC 38327)</name>
    <name type="common">Allomyces javanicus var. macrogynus</name>
    <dbReference type="NCBI Taxonomy" id="578462"/>
    <lineage>
        <taxon>Eukaryota</taxon>
        <taxon>Fungi</taxon>
        <taxon>Fungi incertae sedis</taxon>
        <taxon>Blastocladiomycota</taxon>
        <taxon>Blastocladiomycetes</taxon>
        <taxon>Blastocladiales</taxon>
        <taxon>Blastocladiaceae</taxon>
        <taxon>Allomyces</taxon>
    </lineage>
</organism>
<dbReference type="AlphaFoldDB" id="A0A0L0SSI6"/>
<feature type="region of interest" description="Disordered" evidence="1">
    <location>
        <begin position="65"/>
        <end position="95"/>
    </location>
</feature>
<dbReference type="VEuPathDB" id="FungiDB:AMAG_10976"/>
<evidence type="ECO:0000313" key="3">
    <source>
        <dbReference type="Proteomes" id="UP000054350"/>
    </source>
</evidence>
<feature type="compositionally biased region" description="Acidic residues" evidence="1">
    <location>
        <begin position="246"/>
        <end position="255"/>
    </location>
</feature>
<protein>
    <submittedName>
        <fullName evidence="2">Uncharacterized protein</fullName>
    </submittedName>
</protein>
<name>A0A0L0SSI6_ALLM3</name>
<dbReference type="EMBL" id="GG745347">
    <property type="protein sequence ID" value="KNE65334.1"/>
    <property type="molecule type" value="Genomic_DNA"/>
</dbReference>
<proteinExistence type="predicted"/>
<feature type="compositionally biased region" description="Low complexity" evidence="1">
    <location>
        <begin position="78"/>
        <end position="90"/>
    </location>
</feature>
<dbReference type="Proteomes" id="UP000054350">
    <property type="component" value="Unassembled WGS sequence"/>
</dbReference>
<keyword evidence="3" id="KW-1185">Reference proteome</keyword>
<evidence type="ECO:0000256" key="1">
    <source>
        <dbReference type="SAM" id="MobiDB-lite"/>
    </source>
</evidence>
<evidence type="ECO:0000313" key="2">
    <source>
        <dbReference type="EMBL" id="KNE65334.1"/>
    </source>
</evidence>
<feature type="region of interest" description="Disordered" evidence="1">
    <location>
        <begin position="187"/>
        <end position="255"/>
    </location>
</feature>
<reference evidence="2 3" key="1">
    <citation type="submission" date="2009-11" db="EMBL/GenBank/DDBJ databases">
        <title>Annotation of Allomyces macrogynus ATCC 38327.</title>
        <authorList>
            <consortium name="The Broad Institute Genome Sequencing Platform"/>
            <person name="Russ C."/>
            <person name="Cuomo C."/>
            <person name="Burger G."/>
            <person name="Gray M.W."/>
            <person name="Holland P.W.H."/>
            <person name="King N."/>
            <person name="Lang F.B.F."/>
            <person name="Roger A.J."/>
            <person name="Ruiz-Trillo I."/>
            <person name="Young S.K."/>
            <person name="Zeng Q."/>
            <person name="Gargeya S."/>
            <person name="Fitzgerald M."/>
            <person name="Haas B."/>
            <person name="Abouelleil A."/>
            <person name="Alvarado L."/>
            <person name="Arachchi H.M."/>
            <person name="Berlin A."/>
            <person name="Chapman S.B."/>
            <person name="Gearin G."/>
            <person name="Goldberg J."/>
            <person name="Griggs A."/>
            <person name="Gujja S."/>
            <person name="Hansen M."/>
            <person name="Heiman D."/>
            <person name="Howarth C."/>
            <person name="Larimer J."/>
            <person name="Lui A."/>
            <person name="MacDonald P.J.P."/>
            <person name="McCowen C."/>
            <person name="Montmayeur A."/>
            <person name="Murphy C."/>
            <person name="Neiman D."/>
            <person name="Pearson M."/>
            <person name="Priest M."/>
            <person name="Roberts A."/>
            <person name="Saif S."/>
            <person name="Shea T."/>
            <person name="Sisk P."/>
            <person name="Stolte C."/>
            <person name="Sykes S."/>
            <person name="Wortman J."/>
            <person name="Nusbaum C."/>
            <person name="Birren B."/>
        </authorList>
    </citation>
    <scope>NUCLEOTIDE SEQUENCE [LARGE SCALE GENOMIC DNA]</scope>
    <source>
        <strain evidence="2 3">ATCC 38327</strain>
    </source>
</reference>
<reference evidence="3" key="2">
    <citation type="submission" date="2009-11" db="EMBL/GenBank/DDBJ databases">
        <title>The Genome Sequence of Allomyces macrogynus strain ATCC 38327.</title>
        <authorList>
            <consortium name="The Broad Institute Genome Sequencing Platform"/>
            <person name="Russ C."/>
            <person name="Cuomo C."/>
            <person name="Shea T."/>
            <person name="Young S.K."/>
            <person name="Zeng Q."/>
            <person name="Koehrsen M."/>
            <person name="Haas B."/>
            <person name="Borodovsky M."/>
            <person name="Guigo R."/>
            <person name="Alvarado L."/>
            <person name="Berlin A."/>
            <person name="Borenstein D."/>
            <person name="Chen Z."/>
            <person name="Engels R."/>
            <person name="Freedman E."/>
            <person name="Gellesch M."/>
            <person name="Goldberg J."/>
            <person name="Griggs A."/>
            <person name="Gujja S."/>
            <person name="Heiman D."/>
            <person name="Hepburn T."/>
            <person name="Howarth C."/>
            <person name="Jen D."/>
            <person name="Larson L."/>
            <person name="Lewis B."/>
            <person name="Mehta T."/>
            <person name="Park D."/>
            <person name="Pearson M."/>
            <person name="Roberts A."/>
            <person name="Saif S."/>
            <person name="Shenoy N."/>
            <person name="Sisk P."/>
            <person name="Stolte C."/>
            <person name="Sykes S."/>
            <person name="Walk T."/>
            <person name="White J."/>
            <person name="Yandava C."/>
            <person name="Burger G."/>
            <person name="Gray M.W."/>
            <person name="Holland P.W.H."/>
            <person name="King N."/>
            <person name="Lang F.B.F."/>
            <person name="Roger A.J."/>
            <person name="Ruiz-Trillo I."/>
            <person name="Lander E."/>
            <person name="Nusbaum C."/>
        </authorList>
    </citation>
    <scope>NUCLEOTIDE SEQUENCE [LARGE SCALE GENOMIC DNA]</scope>
    <source>
        <strain evidence="3">ATCC 38327</strain>
    </source>
</reference>
<accession>A0A0L0SSI6</accession>
<sequence>MPMPALSNQYPRRPSVPPRPQSSLADAIVMARARHRAHSILLPSAAGIPSSTESLRWQRRQSLVSSGFDSDSDDEQSDLSTSTESTSTSTHGFRETCDGDRAVKEASWEPVLTERRLDRFMKALDELLVMSSADVHAILPRLPGYEEASLDHETPAYGPANPVVEERVHEALFPSSTIDPWVDDDFEDEGLTMLPPESAGKRTSRRLRSRTSRSFTPTRRPSDSGVSMTSSADNDHGFPLYPANDDLTDDDDDEDIPLADLRRRTSAPHVSTAHLVARSLLSRTTRSHSLPHLLHRAPTTSTAPLAIPRVATPVTGPVAFASPDVKRTPTLRRRVSVRGRRTAKRRASYALYGKAEVVYQRRTYQWVVEPVVGGEVEVRSVAAQVTGLDAPPRPWDVDLGGGKMREGLEEGRECAVSVEVPRTAVVMPCHVCAQQGYVACPTCSSPSLTHPPPISHSPCTTCRGTHHVPCAVCQSHCVLRLFLVVTATWTRQTATLANTGGARGVPVTSLATASALIDVDRLADLPAGTLGPDVARVRADVEALLDALMAEVRPEFGEGVVVEKIGYRLRAMPVDQVQVTRRRWFHADTVESYVQVGEHQVVM</sequence>
<feature type="compositionally biased region" description="Basic residues" evidence="1">
    <location>
        <begin position="202"/>
        <end position="211"/>
    </location>
</feature>
<gene>
    <name evidence="2" type="ORF">AMAG_10976</name>
</gene>
<feature type="region of interest" description="Disordered" evidence="1">
    <location>
        <begin position="1"/>
        <end position="24"/>
    </location>
</feature>